<keyword evidence="2" id="KW-1185">Reference proteome</keyword>
<dbReference type="EMBL" id="CP003989">
    <property type="protein sequence ID" value="AGA33947.1"/>
    <property type="molecule type" value="Genomic_DNA"/>
</dbReference>
<reference evidence="1" key="1">
    <citation type="submission" date="2015-12" db="EMBL/GenBank/DDBJ databases">
        <authorList>
            <person name="Tikhonova T.V."/>
            <person name="Pavlov A.R."/>
            <person name="Beletsky A.V."/>
            <person name="Mardanov A.V."/>
            <person name="Sorokin D.Y."/>
            <person name="Ravin N.V."/>
            <person name="Popov V.O."/>
        </authorList>
    </citation>
    <scope>NUCLEOTIDE SEQUENCE</scope>
    <source>
        <strain evidence="1">DSM 14787</strain>
    </source>
</reference>
<dbReference type="AlphaFoldDB" id="L0DY71"/>
<dbReference type="HOGENOM" id="CLU_3240858_0_0_6"/>
<dbReference type="KEGG" id="tni:TVNIR_2298"/>
<name>L0DY71_THIND</name>
<dbReference type="Proteomes" id="UP000010809">
    <property type="component" value="Chromosome"/>
</dbReference>
<evidence type="ECO:0000313" key="1">
    <source>
        <dbReference type="EMBL" id="AGA33947.1"/>
    </source>
</evidence>
<gene>
    <name evidence="1" type="ordered locus">TVNIR_2298</name>
</gene>
<protein>
    <submittedName>
        <fullName evidence="1">Uncharacterized protein</fullName>
    </submittedName>
</protein>
<proteinExistence type="predicted"/>
<dbReference type="STRING" id="1255043.TVNIR_2298"/>
<dbReference type="PATRIC" id="fig|1255043.3.peg.2319"/>
<organism evidence="1 2">
    <name type="scientific">Thioalkalivibrio nitratireducens (strain DSM 14787 / UNIQEM 213 / ALEN2)</name>
    <dbReference type="NCBI Taxonomy" id="1255043"/>
    <lineage>
        <taxon>Bacteria</taxon>
        <taxon>Pseudomonadati</taxon>
        <taxon>Pseudomonadota</taxon>
        <taxon>Gammaproteobacteria</taxon>
        <taxon>Chromatiales</taxon>
        <taxon>Ectothiorhodospiraceae</taxon>
        <taxon>Thioalkalivibrio</taxon>
    </lineage>
</organism>
<accession>L0DY71</accession>
<evidence type="ECO:0000313" key="2">
    <source>
        <dbReference type="Proteomes" id="UP000010809"/>
    </source>
</evidence>
<sequence>MCGGILQFHACKDGTMAGAVDPDEMGIEIFRLDGEHYTFVPTL</sequence>